<feature type="transmembrane region" description="Helical" evidence="2">
    <location>
        <begin position="108"/>
        <end position="129"/>
    </location>
</feature>
<evidence type="ECO:0000313" key="3">
    <source>
        <dbReference type="EMBL" id="SIO54283.1"/>
    </source>
</evidence>
<evidence type="ECO:0000256" key="1">
    <source>
        <dbReference type="SAM" id="MobiDB-lite"/>
    </source>
</evidence>
<dbReference type="AlphaFoldDB" id="A0A1N6KCV6"/>
<sequence length="191" mass="20875">MFWRDPFQLPRAGRAARSTPQGTDAYSVISGEPERSAMVSDDIGITDHRSERFPRITWNPRLGIYEGHDSAFAVTSELGTWTQSVVLLTAIWSLCELPLELLSSQTGLESAACIAAKLIWIALSIWTLHGSRAARAIFAFCCSVSVLSIASGLLTEHRFFVVGFCLSAVECAAKAAAFLLIVWPTARRVTL</sequence>
<accession>A0A1N6KCV6</accession>
<gene>
    <name evidence="3" type="ORF">SAMN05444168_6790</name>
</gene>
<feature type="region of interest" description="Disordered" evidence="1">
    <location>
        <begin position="1"/>
        <end position="24"/>
    </location>
</feature>
<protein>
    <submittedName>
        <fullName evidence="3">Uncharacterized protein</fullName>
    </submittedName>
</protein>
<dbReference type="EMBL" id="FSRM01000002">
    <property type="protein sequence ID" value="SIO54283.1"/>
    <property type="molecule type" value="Genomic_DNA"/>
</dbReference>
<evidence type="ECO:0000313" key="4">
    <source>
        <dbReference type="Proteomes" id="UP000184693"/>
    </source>
</evidence>
<keyword evidence="2" id="KW-0472">Membrane</keyword>
<reference evidence="3 4" key="1">
    <citation type="submission" date="2016-11" db="EMBL/GenBank/DDBJ databases">
        <authorList>
            <person name="Jaros S."/>
            <person name="Januszkiewicz K."/>
            <person name="Wedrychowicz H."/>
        </authorList>
    </citation>
    <scope>NUCLEOTIDE SEQUENCE [LARGE SCALE GENOMIC DNA]</scope>
    <source>
        <strain evidence="3 4">GAS86</strain>
    </source>
</reference>
<organism evidence="3 4">
    <name type="scientific">Paraburkholderia phenazinium</name>
    <dbReference type="NCBI Taxonomy" id="60549"/>
    <lineage>
        <taxon>Bacteria</taxon>
        <taxon>Pseudomonadati</taxon>
        <taxon>Pseudomonadota</taxon>
        <taxon>Betaproteobacteria</taxon>
        <taxon>Burkholderiales</taxon>
        <taxon>Burkholderiaceae</taxon>
        <taxon>Paraburkholderia</taxon>
    </lineage>
</organism>
<evidence type="ECO:0000256" key="2">
    <source>
        <dbReference type="SAM" id="Phobius"/>
    </source>
</evidence>
<keyword evidence="2" id="KW-1133">Transmembrane helix</keyword>
<proteinExistence type="predicted"/>
<dbReference type="Proteomes" id="UP000184693">
    <property type="component" value="Unassembled WGS sequence"/>
</dbReference>
<keyword evidence="2" id="KW-0812">Transmembrane</keyword>
<name>A0A1N6KCV6_9BURK</name>
<feature type="transmembrane region" description="Helical" evidence="2">
    <location>
        <begin position="136"/>
        <end position="154"/>
    </location>
</feature>
<feature type="transmembrane region" description="Helical" evidence="2">
    <location>
        <begin position="160"/>
        <end position="183"/>
    </location>
</feature>